<comment type="caution">
    <text evidence="1">The sequence shown here is derived from an EMBL/GenBank/DDBJ whole genome shotgun (WGS) entry which is preliminary data.</text>
</comment>
<protein>
    <submittedName>
        <fullName evidence="1">Uncharacterized protein</fullName>
    </submittedName>
</protein>
<keyword evidence="2" id="KW-1185">Reference proteome</keyword>
<dbReference type="AlphaFoldDB" id="A0ABD0L5P8"/>
<dbReference type="Proteomes" id="UP001519460">
    <property type="component" value="Unassembled WGS sequence"/>
</dbReference>
<organism evidence="1 2">
    <name type="scientific">Batillaria attramentaria</name>
    <dbReference type="NCBI Taxonomy" id="370345"/>
    <lineage>
        <taxon>Eukaryota</taxon>
        <taxon>Metazoa</taxon>
        <taxon>Spiralia</taxon>
        <taxon>Lophotrochozoa</taxon>
        <taxon>Mollusca</taxon>
        <taxon>Gastropoda</taxon>
        <taxon>Caenogastropoda</taxon>
        <taxon>Sorbeoconcha</taxon>
        <taxon>Cerithioidea</taxon>
        <taxon>Batillariidae</taxon>
        <taxon>Batillaria</taxon>
    </lineage>
</organism>
<evidence type="ECO:0000313" key="1">
    <source>
        <dbReference type="EMBL" id="KAK7494762.1"/>
    </source>
</evidence>
<sequence>MKDTKPADTTRKKEIRLKDLEMAEKVKTVTKNQRVGTHWDCQMTRGKTGRWQLGLAETGLDDTGRVDHLTLLFFWQPPRHYLLVGDTSKSLGPAPCD</sequence>
<name>A0ABD0L5P8_9CAEN</name>
<accession>A0ABD0L5P8</accession>
<evidence type="ECO:0000313" key="2">
    <source>
        <dbReference type="Proteomes" id="UP001519460"/>
    </source>
</evidence>
<reference evidence="1 2" key="1">
    <citation type="journal article" date="2023" name="Sci. Data">
        <title>Genome assembly of the Korean intertidal mud-creeper Batillaria attramentaria.</title>
        <authorList>
            <person name="Patra A.K."/>
            <person name="Ho P.T."/>
            <person name="Jun S."/>
            <person name="Lee S.J."/>
            <person name="Kim Y."/>
            <person name="Won Y.J."/>
        </authorList>
    </citation>
    <scope>NUCLEOTIDE SEQUENCE [LARGE SCALE GENOMIC DNA]</scope>
    <source>
        <strain evidence="1">Wonlab-2016</strain>
    </source>
</reference>
<dbReference type="EMBL" id="JACVVK020000080">
    <property type="protein sequence ID" value="KAK7494762.1"/>
    <property type="molecule type" value="Genomic_DNA"/>
</dbReference>
<gene>
    <name evidence="1" type="ORF">BaRGS_00013889</name>
</gene>
<proteinExistence type="predicted"/>